<organism evidence="1 2">
    <name type="scientific">Clostridium baratii</name>
    <dbReference type="NCBI Taxonomy" id="1561"/>
    <lineage>
        <taxon>Bacteria</taxon>
        <taxon>Bacillati</taxon>
        <taxon>Bacillota</taxon>
        <taxon>Clostridia</taxon>
        <taxon>Eubacteriales</taxon>
        <taxon>Clostridiaceae</taxon>
        <taxon>Clostridium</taxon>
    </lineage>
</organism>
<gene>
    <name evidence="1" type="ORF">ERS852568_02943</name>
</gene>
<accession>A0A174VNX6</accession>
<evidence type="ECO:0000313" key="1">
    <source>
        <dbReference type="EMBL" id="CUQ33730.1"/>
    </source>
</evidence>
<protein>
    <submittedName>
        <fullName evidence="1">Uncharacterized protein</fullName>
    </submittedName>
</protein>
<dbReference type="Proteomes" id="UP000095563">
    <property type="component" value="Unassembled WGS sequence"/>
</dbReference>
<dbReference type="RefSeq" id="WP_155499178.1">
    <property type="nucleotide sequence ID" value="NZ_CZBO01000013.1"/>
</dbReference>
<name>A0A174VNX6_9CLOT</name>
<evidence type="ECO:0000313" key="2">
    <source>
        <dbReference type="Proteomes" id="UP000095563"/>
    </source>
</evidence>
<dbReference type="AlphaFoldDB" id="A0A174VNX6"/>
<proteinExistence type="predicted"/>
<sequence>MIDKRKLFNSISNESQGYNILKNPVTKNISSTYYSYISDSDVTNFIMNSNLENGDIIK</sequence>
<dbReference type="EMBL" id="CZBO01000013">
    <property type="protein sequence ID" value="CUQ33730.1"/>
    <property type="molecule type" value="Genomic_DNA"/>
</dbReference>
<reference evidence="1 2" key="1">
    <citation type="submission" date="2015-09" db="EMBL/GenBank/DDBJ databases">
        <authorList>
            <consortium name="Pathogen Informatics"/>
        </authorList>
    </citation>
    <scope>NUCLEOTIDE SEQUENCE [LARGE SCALE GENOMIC DNA]</scope>
    <source>
        <strain evidence="1 2">2789STDY5834956</strain>
    </source>
</reference>